<name>A0A8S4BWI5_9TELE</name>
<dbReference type="PANTHER" id="PTHR35440:SF1">
    <property type="entry name" value="TESTIS-EXPRESSED PROTEIN 36"/>
    <property type="match status" value="1"/>
</dbReference>
<organism evidence="2 3">
    <name type="scientific">Menidia menidia</name>
    <name type="common">Atlantic silverside</name>
    <dbReference type="NCBI Taxonomy" id="238744"/>
    <lineage>
        <taxon>Eukaryota</taxon>
        <taxon>Metazoa</taxon>
        <taxon>Chordata</taxon>
        <taxon>Craniata</taxon>
        <taxon>Vertebrata</taxon>
        <taxon>Euteleostomi</taxon>
        <taxon>Actinopterygii</taxon>
        <taxon>Neopterygii</taxon>
        <taxon>Teleostei</taxon>
        <taxon>Neoteleostei</taxon>
        <taxon>Acanthomorphata</taxon>
        <taxon>Ovalentaria</taxon>
        <taxon>Atherinomorphae</taxon>
        <taxon>Atheriniformes</taxon>
        <taxon>Atherinopsidae</taxon>
        <taxon>Menidiinae</taxon>
        <taxon>Menidia</taxon>
    </lineage>
</organism>
<gene>
    <name evidence="2" type="ORF">MMEN_LOCUS20508</name>
</gene>
<dbReference type="InterPro" id="IPR029369">
    <property type="entry name" value="HDNR"/>
</dbReference>
<dbReference type="AlphaFoldDB" id="A0A8S4BWI5"/>
<proteinExistence type="predicted"/>
<protein>
    <submittedName>
        <fullName evidence="2">(Atlantic silverside) hypothetical protein</fullName>
    </submittedName>
</protein>
<comment type="caution">
    <text evidence="2">The sequence shown here is derived from an EMBL/GenBank/DDBJ whole genome shotgun (WGS) entry which is preliminary data.</text>
</comment>
<dbReference type="Proteomes" id="UP000677803">
    <property type="component" value="Unassembled WGS sequence"/>
</dbReference>
<dbReference type="EMBL" id="CAJRST010039999">
    <property type="protein sequence ID" value="CAG6016889.1"/>
    <property type="molecule type" value="Genomic_DNA"/>
</dbReference>
<evidence type="ECO:0000313" key="2">
    <source>
        <dbReference type="EMBL" id="CAG6016889.1"/>
    </source>
</evidence>
<dbReference type="PANTHER" id="PTHR35440">
    <property type="entry name" value="TESTIS-EXPRESSED PROTEIN 36"/>
    <property type="match status" value="1"/>
</dbReference>
<dbReference type="OrthoDB" id="10003408at2759"/>
<accession>A0A8S4BWI5</accession>
<evidence type="ECO:0000259" key="1">
    <source>
        <dbReference type="Pfam" id="PF15115"/>
    </source>
</evidence>
<feature type="domain" description="Domain of unknown function with conserved HDNR motif" evidence="1">
    <location>
        <begin position="2"/>
        <end position="163"/>
    </location>
</feature>
<evidence type="ECO:0000313" key="3">
    <source>
        <dbReference type="Proteomes" id="UP000677803"/>
    </source>
</evidence>
<reference evidence="2" key="1">
    <citation type="submission" date="2021-05" db="EMBL/GenBank/DDBJ databases">
        <authorList>
            <person name="Tigano A."/>
        </authorList>
    </citation>
    <scope>NUCLEOTIDE SEQUENCE</scope>
</reference>
<keyword evidence="3" id="KW-1185">Reference proteome</keyword>
<sequence>MVKGGKRYSSAGNDGKWFAHAALPECETRSRETCTSTGIMLNQVKTSLPQALNLERYPKWKSQQKSRDYPLSSHDNKIALTNDVTVFSQGAGRRKCPEERRQNNSHFCLCRVGADGIPEETRRELTTHQADFTAITGTDVPNRTRRFPHNHKLRSAEAAMAQAEGHNMWFGRHDSNVSKTLNVVAATECSSSSQS</sequence>
<dbReference type="Pfam" id="PF15115">
    <property type="entry name" value="HDNR"/>
    <property type="match status" value="1"/>
</dbReference>